<dbReference type="VEuPathDB" id="VectorBase:AMEC007129"/>
<reference evidence="2" key="2">
    <citation type="submission" date="2020-05" db="UniProtKB">
        <authorList>
            <consortium name="EnsemblMetazoa"/>
        </authorList>
    </citation>
    <scope>IDENTIFICATION</scope>
    <source>
        <strain evidence="2">CM1001059</strain>
    </source>
</reference>
<accession>A0A182TRP4</accession>
<name>A0A182TRP4_9DIPT</name>
<dbReference type="AlphaFoldDB" id="A0A182TRP4"/>
<feature type="region of interest" description="Disordered" evidence="1">
    <location>
        <begin position="455"/>
        <end position="530"/>
    </location>
</feature>
<protein>
    <submittedName>
        <fullName evidence="2">Uncharacterized protein</fullName>
    </submittedName>
</protein>
<reference evidence="3" key="1">
    <citation type="submission" date="2014-01" db="EMBL/GenBank/DDBJ databases">
        <title>The Genome Sequence of Anopheles melas CM1001059_A (V2).</title>
        <authorList>
            <consortium name="The Broad Institute Genomics Platform"/>
            <person name="Neafsey D.E."/>
            <person name="Besansky N."/>
            <person name="Howell P."/>
            <person name="Walton C."/>
            <person name="Young S.K."/>
            <person name="Zeng Q."/>
            <person name="Gargeya S."/>
            <person name="Fitzgerald M."/>
            <person name="Haas B."/>
            <person name="Abouelleil A."/>
            <person name="Allen A.W."/>
            <person name="Alvarado L."/>
            <person name="Arachchi H.M."/>
            <person name="Berlin A.M."/>
            <person name="Chapman S.B."/>
            <person name="Gainer-Dewar J."/>
            <person name="Goldberg J."/>
            <person name="Griggs A."/>
            <person name="Gujja S."/>
            <person name="Hansen M."/>
            <person name="Howarth C."/>
            <person name="Imamovic A."/>
            <person name="Ireland A."/>
            <person name="Larimer J."/>
            <person name="McCowan C."/>
            <person name="Murphy C."/>
            <person name="Pearson M."/>
            <person name="Poon T.W."/>
            <person name="Priest M."/>
            <person name="Roberts A."/>
            <person name="Saif S."/>
            <person name="Shea T."/>
            <person name="Sisk P."/>
            <person name="Sykes S."/>
            <person name="Wortman J."/>
            <person name="Nusbaum C."/>
            <person name="Birren B."/>
        </authorList>
    </citation>
    <scope>NUCLEOTIDE SEQUENCE [LARGE SCALE GENOMIC DNA]</scope>
    <source>
        <strain evidence="3">CM1001059</strain>
    </source>
</reference>
<sequence length="722" mass="73858">MEGNEVPPTKVLVGSDYALKYLENFSTKSVDESKASVYFTPNDDEPATPEPQISPIHINYLGGRPPAALEHDDEDEAVGGMAAGKLHLSAAALAMNASHADTPKSFKSVIAGSGDIPLKSIMKPTTRFMYDKHLGKYRLCHQQPNRLSGGYADEDELAVGPELGLTVASPLLLGCAAAKGGAGGPVGYEAAAATTLLDGVDSADDDHHNYSLKNNRKHRRKRKLLLGPSHGSGSGSGGAGGSGSGGSGSASACEYETLLMKNLSHDPRESHYKIIHINKLNNGVSNSNYFGGMLGGGGTSACDSGWLAGRAVSRRHHRPTAAAAATAAVASSSLTAGENDYYYSLEDMIQDSNQKIRQLIYDSKIDIMNEVINTGGAGTSVRGETSGRRGVAGGGRARSNGAGENNSKSINNIDGAGSSGGDGGGDGGMAKGAQSMVGLGHGAANIPNDEYDLCCSSSSSSRNNSYSTNASRDSYKQQQQQQQKQSQQHQPHRSNQHQHQARQTAAPTDTMVTIGGGSTSGSPPTGAPTTISLAAGGGNAATNHQHHPVKKMLHKLHFDSSTNRIQQSTSLPEIYFNAGAPPTGPTGASSRMNGATSMAEPAPPGMGSPNQTGSTISSNFSSASGSIGGRPEEPTGGGAQPAAKVHGGKHVILAVENSKETAGPNNSWQSTDQTNGGGGGGNSSSKSSSPSPASSSSSCASPSPPASPIESNININGNGSIC</sequence>
<feature type="compositionally biased region" description="Gly residues" evidence="1">
    <location>
        <begin position="417"/>
        <end position="429"/>
    </location>
</feature>
<feature type="compositionally biased region" description="Basic residues" evidence="1">
    <location>
        <begin position="214"/>
        <end position="224"/>
    </location>
</feature>
<feature type="compositionally biased region" description="Polar residues" evidence="1">
    <location>
        <begin position="501"/>
        <end position="511"/>
    </location>
</feature>
<feature type="compositionally biased region" description="Low complexity" evidence="1">
    <location>
        <begin position="708"/>
        <end position="722"/>
    </location>
</feature>
<feature type="compositionally biased region" description="Gly residues" evidence="1">
    <location>
        <begin position="230"/>
        <end position="246"/>
    </location>
</feature>
<feature type="region of interest" description="Disordered" evidence="1">
    <location>
        <begin position="584"/>
        <end position="722"/>
    </location>
</feature>
<evidence type="ECO:0000313" key="2">
    <source>
        <dbReference type="EnsemblMetazoa" id="AMEC007129-PA"/>
    </source>
</evidence>
<feature type="compositionally biased region" description="Basic residues" evidence="1">
    <location>
        <begin position="490"/>
        <end position="500"/>
    </location>
</feature>
<evidence type="ECO:0000256" key="1">
    <source>
        <dbReference type="SAM" id="MobiDB-lite"/>
    </source>
</evidence>
<dbReference type="STRING" id="34690.A0A182TRP4"/>
<dbReference type="Proteomes" id="UP000075902">
    <property type="component" value="Unassembled WGS sequence"/>
</dbReference>
<feature type="region of interest" description="Disordered" evidence="1">
    <location>
        <begin position="204"/>
        <end position="246"/>
    </location>
</feature>
<feature type="region of interest" description="Disordered" evidence="1">
    <location>
        <begin position="375"/>
        <end position="429"/>
    </location>
</feature>
<evidence type="ECO:0000313" key="3">
    <source>
        <dbReference type="Proteomes" id="UP000075902"/>
    </source>
</evidence>
<feature type="compositionally biased region" description="Low complexity" evidence="1">
    <location>
        <begin position="683"/>
        <end position="701"/>
    </location>
</feature>
<feature type="compositionally biased region" description="Low complexity" evidence="1">
    <location>
        <begin position="612"/>
        <end position="625"/>
    </location>
</feature>
<feature type="compositionally biased region" description="Low complexity" evidence="1">
    <location>
        <begin position="520"/>
        <end position="530"/>
    </location>
</feature>
<feature type="compositionally biased region" description="Polar residues" evidence="1">
    <location>
        <begin position="586"/>
        <end position="596"/>
    </location>
</feature>
<feature type="compositionally biased region" description="Low complexity" evidence="1">
    <location>
        <begin position="456"/>
        <end position="489"/>
    </location>
</feature>
<feature type="compositionally biased region" description="Low complexity" evidence="1">
    <location>
        <begin position="397"/>
        <end position="406"/>
    </location>
</feature>
<dbReference type="EnsemblMetazoa" id="AMEC007129-RA">
    <property type="protein sequence ID" value="AMEC007129-PA"/>
    <property type="gene ID" value="AMEC007129"/>
</dbReference>
<proteinExistence type="predicted"/>
<feature type="compositionally biased region" description="Polar residues" evidence="1">
    <location>
        <begin position="663"/>
        <end position="674"/>
    </location>
</feature>
<organism evidence="2 3">
    <name type="scientific">Anopheles melas</name>
    <dbReference type="NCBI Taxonomy" id="34690"/>
    <lineage>
        <taxon>Eukaryota</taxon>
        <taxon>Metazoa</taxon>
        <taxon>Ecdysozoa</taxon>
        <taxon>Arthropoda</taxon>
        <taxon>Hexapoda</taxon>
        <taxon>Insecta</taxon>
        <taxon>Pterygota</taxon>
        <taxon>Neoptera</taxon>
        <taxon>Endopterygota</taxon>
        <taxon>Diptera</taxon>
        <taxon>Nematocera</taxon>
        <taxon>Culicoidea</taxon>
        <taxon>Culicidae</taxon>
        <taxon>Anophelinae</taxon>
        <taxon>Anopheles</taxon>
    </lineage>
</organism>
<keyword evidence="3" id="KW-1185">Reference proteome</keyword>